<evidence type="ECO:0000256" key="3">
    <source>
        <dbReference type="ARBA" id="ARBA00022553"/>
    </source>
</evidence>
<dbReference type="GO" id="GO:0000155">
    <property type="term" value="F:phosphorelay sensor kinase activity"/>
    <property type="evidence" value="ECO:0007669"/>
    <property type="project" value="InterPro"/>
</dbReference>
<evidence type="ECO:0000313" key="6">
    <source>
        <dbReference type="EMBL" id="SHG59296.1"/>
    </source>
</evidence>
<dbReference type="PANTHER" id="PTHR43547:SF2">
    <property type="entry name" value="HYBRID SIGNAL TRANSDUCTION HISTIDINE KINASE C"/>
    <property type="match status" value="1"/>
</dbReference>
<dbReference type="PROSITE" id="PS50109">
    <property type="entry name" value="HIS_KIN"/>
    <property type="match status" value="1"/>
</dbReference>
<dbReference type="SUPFAM" id="SSF55874">
    <property type="entry name" value="ATPase domain of HSP90 chaperone/DNA topoisomerase II/histidine kinase"/>
    <property type="match status" value="1"/>
</dbReference>
<evidence type="ECO:0000259" key="5">
    <source>
        <dbReference type="PROSITE" id="PS50109"/>
    </source>
</evidence>
<dbReference type="STRING" id="288992.SAMN04488522_106187"/>
<dbReference type="InterPro" id="IPR003594">
    <property type="entry name" value="HATPase_dom"/>
</dbReference>
<keyword evidence="4" id="KW-0472">Membrane</keyword>
<feature type="transmembrane region" description="Helical" evidence="4">
    <location>
        <begin position="34"/>
        <end position="54"/>
    </location>
</feature>
<dbReference type="InterPro" id="IPR004358">
    <property type="entry name" value="Sig_transdc_His_kin-like_C"/>
</dbReference>
<evidence type="ECO:0000256" key="2">
    <source>
        <dbReference type="ARBA" id="ARBA00012438"/>
    </source>
</evidence>
<feature type="transmembrane region" description="Helical" evidence="4">
    <location>
        <begin position="112"/>
        <end position="128"/>
    </location>
</feature>
<keyword evidence="4" id="KW-0812">Transmembrane</keyword>
<keyword evidence="3" id="KW-0597">Phosphoprotein</keyword>
<sequence length="442" mass="50049">MLLPNSTTLLVNHLKRTIYFLIGPPGQFKLENQVFNSICVVAIVIVGYNVPFSYYTGLEVATALFGVLFITFCVTYYLARYRKQLKYSIIISSVMVLLMLGSNYFFNSGVRGPSLLSFTLAFFLIMIISPRKQYWLWTFLSLGTGLGLLLFEYKNPKYIQSTYTDDAAMFIDMASTYIINIIVIFIGLYYLKTAYYKEKRSAEAKALMLERMNHEKTKFFSIISHDLRSPLASIQSYMELFRMDILSEEEKEMMERKLTNAVSGTQEMLDNMLSWSKAQLNEGKVNLELNNLHEALTPVINLQKEASKEKRIRFTHQIDPSLALMSDVHMLQLIVRNIIGNAIKFTPEAGFIQLSASKSDGQCLITVQDNGNGIPNESKAELFSLKAQSTYGTANEKGIGLGLFLCKEYTHAQGGKIWFESQVGIGTTFYVAIPLDQGLTEH</sequence>
<dbReference type="InterPro" id="IPR036097">
    <property type="entry name" value="HisK_dim/P_sf"/>
</dbReference>
<dbReference type="CDD" id="cd00082">
    <property type="entry name" value="HisKA"/>
    <property type="match status" value="1"/>
</dbReference>
<organism evidence="6 7">
    <name type="scientific">Pedobacter caeni</name>
    <dbReference type="NCBI Taxonomy" id="288992"/>
    <lineage>
        <taxon>Bacteria</taxon>
        <taxon>Pseudomonadati</taxon>
        <taxon>Bacteroidota</taxon>
        <taxon>Sphingobacteriia</taxon>
        <taxon>Sphingobacteriales</taxon>
        <taxon>Sphingobacteriaceae</taxon>
        <taxon>Pedobacter</taxon>
    </lineage>
</organism>
<dbReference type="InterPro" id="IPR036890">
    <property type="entry name" value="HATPase_C_sf"/>
</dbReference>
<dbReference type="InterPro" id="IPR003661">
    <property type="entry name" value="HisK_dim/P_dom"/>
</dbReference>
<dbReference type="PANTHER" id="PTHR43547">
    <property type="entry name" value="TWO-COMPONENT HISTIDINE KINASE"/>
    <property type="match status" value="1"/>
</dbReference>
<dbReference type="SUPFAM" id="SSF47384">
    <property type="entry name" value="Homodimeric domain of signal transducing histidine kinase"/>
    <property type="match status" value="1"/>
</dbReference>
<dbReference type="EMBL" id="FQUQ01000006">
    <property type="protein sequence ID" value="SHG59296.1"/>
    <property type="molecule type" value="Genomic_DNA"/>
</dbReference>
<dbReference type="CDD" id="cd00075">
    <property type="entry name" value="HATPase"/>
    <property type="match status" value="1"/>
</dbReference>
<dbReference type="OrthoDB" id="9810447at2"/>
<proteinExistence type="predicted"/>
<evidence type="ECO:0000313" key="7">
    <source>
        <dbReference type="Proteomes" id="UP000184287"/>
    </source>
</evidence>
<keyword evidence="6" id="KW-0808">Transferase</keyword>
<feature type="transmembrane region" description="Helical" evidence="4">
    <location>
        <begin position="135"/>
        <end position="153"/>
    </location>
</feature>
<evidence type="ECO:0000256" key="4">
    <source>
        <dbReference type="SAM" id="Phobius"/>
    </source>
</evidence>
<dbReference type="SMART" id="SM00387">
    <property type="entry name" value="HATPase_c"/>
    <property type="match status" value="1"/>
</dbReference>
<dbReference type="Gene3D" id="1.10.287.130">
    <property type="match status" value="1"/>
</dbReference>
<feature type="transmembrane region" description="Helical" evidence="4">
    <location>
        <begin position="85"/>
        <end position="106"/>
    </location>
</feature>
<comment type="catalytic activity">
    <reaction evidence="1">
        <text>ATP + protein L-histidine = ADP + protein N-phospho-L-histidine.</text>
        <dbReference type="EC" id="2.7.13.3"/>
    </reaction>
</comment>
<dbReference type="AlphaFoldDB" id="A0A1M5L2S2"/>
<gene>
    <name evidence="6" type="ORF">SAMN04488522_106187</name>
</gene>
<dbReference type="Pfam" id="PF00512">
    <property type="entry name" value="HisKA"/>
    <property type="match status" value="1"/>
</dbReference>
<dbReference type="Gene3D" id="3.30.565.10">
    <property type="entry name" value="Histidine kinase-like ATPase, C-terminal domain"/>
    <property type="match status" value="1"/>
</dbReference>
<feature type="domain" description="Histidine kinase" evidence="5">
    <location>
        <begin position="222"/>
        <end position="437"/>
    </location>
</feature>
<keyword evidence="4" id="KW-1133">Transmembrane helix</keyword>
<keyword evidence="6" id="KW-0418">Kinase</keyword>
<dbReference type="RefSeq" id="WP_073236220.1">
    <property type="nucleotide sequence ID" value="NZ_FQUQ01000006.1"/>
</dbReference>
<protein>
    <recommendedName>
        <fullName evidence="2">histidine kinase</fullName>
        <ecNumber evidence="2">2.7.13.3</ecNumber>
    </recommendedName>
</protein>
<dbReference type="InterPro" id="IPR005467">
    <property type="entry name" value="His_kinase_dom"/>
</dbReference>
<evidence type="ECO:0000256" key="1">
    <source>
        <dbReference type="ARBA" id="ARBA00000085"/>
    </source>
</evidence>
<reference evidence="7" key="1">
    <citation type="submission" date="2016-11" db="EMBL/GenBank/DDBJ databases">
        <authorList>
            <person name="Varghese N."/>
            <person name="Submissions S."/>
        </authorList>
    </citation>
    <scope>NUCLEOTIDE SEQUENCE [LARGE SCALE GENOMIC DNA]</scope>
    <source>
        <strain evidence="7">DSM 16990</strain>
    </source>
</reference>
<accession>A0A1M5L2S2</accession>
<dbReference type="Pfam" id="PF02518">
    <property type="entry name" value="HATPase_c"/>
    <property type="match status" value="1"/>
</dbReference>
<feature type="transmembrane region" description="Helical" evidence="4">
    <location>
        <begin position="173"/>
        <end position="191"/>
    </location>
</feature>
<feature type="transmembrane region" description="Helical" evidence="4">
    <location>
        <begin position="60"/>
        <end position="78"/>
    </location>
</feature>
<dbReference type="PRINTS" id="PR00344">
    <property type="entry name" value="BCTRLSENSOR"/>
</dbReference>
<name>A0A1M5L2S2_9SPHI</name>
<dbReference type="EC" id="2.7.13.3" evidence="2"/>
<dbReference type="Proteomes" id="UP000184287">
    <property type="component" value="Unassembled WGS sequence"/>
</dbReference>
<dbReference type="SMART" id="SM00388">
    <property type="entry name" value="HisKA"/>
    <property type="match status" value="1"/>
</dbReference>
<keyword evidence="7" id="KW-1185">Reference proteome</keyword>